<evidence type="ECO:0000256" key="9">
    <source>
        <dbReference type="ARBA" id="ARBA00023065"/>
    </source>
</evidence>
<evidence type="ECO:0000256" key="12">
    <source>
        <dbReference type="RuleBase" id="RU003661"/>
    </source>
</evidence>
<evidence type="ECO:0000256" key="6">
    <source>
        <dbReference type="ARBA" id="ARBA00022692"/>
    </source>
</evidence>
<dbReference type="GO" id="GO:0045259">
    <property type="term" value="C:proton-transporting ATP synthase complex"/>
    <property type="evidence" value="ECO:0007669"/>
    <property type="project" value="UniProtKB-KW"/>
</dbReference>
<keyword evidence="7 12" id="KW-0375">Hydrogen ion transport</keyword>
<evidence type="ECO:0000256" key="8">
    <source>
        <dbReference type="ARBA" id="ARBA00022989"/>
    </source>
</evidence>
<reference evidence="14" key="1">
    <citation type="journal article" date="2021" name="Mol. Phylogenet. Evol.">
        <title>Habitat preference and diversification rates in a speciose lineage of diving beetles.</title>
        <authorList>
            <person name="Villastrigo A."/>
            <person name="Abellan P."/>
            <person name="Ribera I."/>
        </authorList>
    </citation>
    <scope>NUCLEOTIDE SEQUENCE</scope>
</reference>
<keyword evidence="5 12" id="KW-0138">CF(0)</keyword>
<evidence type="ECO:0000256" key="11">
    <source>
        <dbReference type="ARBA" id="ARBA00023136"/>
    </source>
</evidence>
<feature type="transmembrane region" description="Helical" evidence="13">
    <location>
        <begin position="12"/>
        <end position="32"/>
    </location>
</feature>
<evidence type="ECO:0000256" key="10">
    <source>
        <dbReference type="ARBA" id="ARBA00023128"/>
    </source>
</evidence>
<dbReference type="GO" id="GO:0015078">
    <property type="term" value="F:proton transmembrane transporter activity"/>
    <property type="evidence" value="ECO:0007669"/>
    <property type="project" value="InterPro"/>
</dbReference>
<evidence type="ECO:0000256" key="13">
    <source>
        <dbReference type="SAM" id="Phobius"/>
    </source>
</evidence>
<evidence type="ECO:0000256" key="2">
    <source>
        <dbReference type="ARBA" id="ARBA00008892"/>
    </source>
</evidence>
<proteinExistence type="inferred from homology"/>
<evidence type="ECO:0000313" key="14">
    <source>
        <dbReference type="EMBL" id="QRV62379.1"/>
    </source>
</evidence>
<keyword evidence="11 13" id="KW-0472">Membrane</keyword>
<dbReference type="GO" id="GO:0031966">
    <property type="term" value="C:mitochondrial membrane"/>
    <property type="evidence" value="ECO:0007669"/>
    <property type="project" value="UniProtKB-SubCell"/>
</dbReference>
<dbReference type="EMBL" id="MW465270">
    <property type="protein sequence ID" value="QRV62379.1"/>
    <property type="molecule type" value="Genomic_DNA"/>
</dbReference>
<accession>A0A894JNB9</accession>
<keyword evidence="8 13" id="KW-1133">Transmembrane helix</keyword>
<geneLocation type="mitochondrion" evidence="14"/>
<gene>
    <name evidence="14" type="primary">atp8</name>
</gene>
<evidence type="ECO:0000256" key="1">
    <source>
        <dbReference type="ARBA" id="ARBA00004304"/>
    </source>
</evidence>
<evidence type="ECO:0000256" key="3">
    <source>
        <dbReference type="ARBA" id="ARBA00011291"/>
    </source>
</evidence>
<organism evidence="14">
    <name type="scientific">Deronectes bicostatus</name>
    <dbReference type="NCBI Taxonomy" id="156924"/>
    <lineage>
        <taxon>Eukaryota</taxon>
        <taxon>Metazoa</taxon>
        <taxon>Ecdysozoa</taxon>
        <taxon>Arthropoda</taxon>
        <taxon>Hexapoda</taxon>
        <taxon>Insecta</taxon>
        <taxon>Pterygota</taxon>
        <taxon>Neoptera</taxon>
        <taxon>Endopterygota</taxon>
        <taxon>Coleoptera</taxon>
        <taxon>Adephaga</taxon>
        <taxon>Dytiscoidea</taxon>
        <taxon>Dytiscidae</taxon>
        <taxon>Hydroporinae</taxon>
        <taxon>Hydroporini</taxon>
        <taxon>Deronectes</taxon>
    </lineage>
</organism>
<evidence type="ECO:0000256" key="4">
    <source>
        <dbReference type="ARBA" id="ARBA00022448"/>
    </source>
</evidence>
<dbReference type="AlphaFoldDB" id="A0A894JNB9"/>
<protein>
    <recommendedName>
        <fullName evidence="12">ATP synthase complex subunit 8</fullName>
    </recommendedName>
</protein>
<keyword evidence="9 12" id="KW-0406">Ion transport</keyword>
<keyword evidence="10 12" id="KW-0496">Mitochondrion</keyword>
<dbReference type="GO" id="GO:0015986">
    <property type="term" value="P:proton motive force-driven ATP synthesis"/>
    <property type="evidence" value="ECO:0007669"/>
    <property type="project" value="InterPro"/>
</dbReference>
<keyword evidence="6 12" id="KW-0812">Transmembrane</keyword>
<dbReference type="InterPro" id="IPR001421">
    <property type="entry name" value="ATP8_metazoa"/>
</dbReference>
<keyword evidence="4 12" id="KW-0813">Transport</keyword>
<name>A0A894JNB9_9DYTI</name>
<evidence type="ECO:0000256" key="5">
    <source>
        <dbReference type="ARBA" id="ARBA00022547"/>
    </source>
</evidence>
<dbReference type="Pfam" id="PF00895">
    <property type="entry name" value="ATP-synt_8"/>
    <property type="match status" value="1"/>
</dbReference>
<evidence type="ECO:0000256" key="7">
    <source>
        <dbReference type="ARBA" id="ARBA00022781"/>
    </source>
</evidence>
<sequence length="52" mass="6541">MPQMAPMNWLTLYLFFLFTLILFNFMTYYMFLLKNKLNIKNKINSKNLLWKW</sequence>
<comment type="subunit">
    <text evidence="3">F-type ATPases have 2 components, CF(1) - the catalytic core - and CF(0) - the membrane proton channel.</text>
</comment>
<comment type="similarity">
    <text evidence="2 12">Belongs to the ATPase protein 8 family.</text>
</comment>
<comment type="subcellular location">
    <subcellularLocation>
        <location evidence="1 12">Mitochondrion membrane</location>
        <topology evidence="1 12">Single-pass membrane protein</topology>
    </subcellularLocation>
</comment>